<feature type="compositionally biased region" description="Polar residues" evidence="1">
    <location>
        <begin position="77"/>
        <end position="87"/>
    </location>
</feature>
<proteinExistence type="predicted"/>
<evidence type="ECO:0000313" key="2">
    <source>
        <dbReference type="EMBL" id="JAD83259.1"/>
    </source>
</evidence>
<reference evidence="2" key="1">
    <citation type="submission" date="2014-09" db="EMBL/GenBank/DDBJ databases">
        <authorList>
            <person name="Magalhaes I.L.F."/>
            <person name="Oliveira U."/>
            <person name="Santos F.R."/>
            <person name="Vidigal T.H.D.A."/>
            <person name="Brescovit A.D."/>
            <person name="Santos A.J."/>
        </authorList>
    </citation>
    <scope>NUCLEOTIDE SEQUENCE</scope>
    <source>
        <tissue evidence="2">Shoot tissue taken approximately 20 cm above the soil surface</tissue>
    </source>
</reference>
<dbReference type="AlphaFoldDB" id="A0A0A9D3U5"/>
<sequence length="87" mass="9331">MHLAFSTMHRTLHSASLSSLLPLISAISVSSIFATALGSKSANTSLYMSLLLSISVQLWSMSIPDSASSSKRRLSLYTGTAQHSSWN</sequence>
<organism evidence="2">
    <name type="scientific">Arundo donax</name>
    <name type="common">Giant reed</name>
    <name type="synonym">Donax arundinaceus</name>
    <dbReference type="NCBI Taxonomy" id="35708"/>
    <lineage>
        <taxon>Eukaryota</taxon>
        <taxon>Viridiplantae</taxon>
        <taxon>Streptophyta</taxon>
        <taxon>Embryophyta</taxon>
        <taxon>Tracheophyta</taxon>
        <taxon>Spermatophyta</taxon>
        <taxon>Magnoliopsida</taxon>
        <taxon>Liliopsida</taxon>
        <taxon>Poales</taxon>
        <taxon>Poaceae</taxon>
        <taxon>PACMAD clade</taxon>
        <taxon>Arundinoideae</taxon>
        <taxon>Arundineae</taxon>
        <taxon>Arundo</taxon>
    </lineage>
</organism>
<accession>A0A0A9D3U5</accession>
<reference evidence="2" key="2">
    <citation type="journal article" date="2015" name="Data Brief">
        <title>Shoot transcriptome of the giant reed, Arundo donax.</title>
        <authorList>
            <person name="Barrero R.A."/>
            <person name="Guerrero F.D."/>
            <person name="Moolhuijzen P."/>
            <person name="Goolsby J.A."/>
            <person name="Tidwell J."/>
            <person name="Bellgard S.E."/>
            <person name="Bellgard M.I."/>
        </authorList>
    </citation>
    <scope>NUCLEOTIDE SEQUENCE</scope>
    <source>
        <tissue evidence="2">Shoot tissue taken approximately 20 cm above the soil surface</tissue>
    </source>
</reference>
<evidence type="ECO:0000256" key="1">
    <source>
        <dbReference type="SAM" id="MobiDB-lite"/>
    </source>
</evidence>
<name>A0A0A9D3U5_ARUDO</name>
<protein>
    <submittedName>
        <fullName evidence="2">Csu92a</fullName>
    </submittedName>
</protein>
<dbReference type="EMBL" id="GBRH01214636">
    <property type="protein sequence ID" value="JAD83259.1"/>
    <property type="molecule type" value="Transcribed_RNA"/>
</dbReference>
<feature type="region of interest" description="Disordered" evidence="1">
    <location>
        <begin position="65"/>
        <end position="87"/>
    </location>
</feature>